<keyword evidence="7" id="KW-0677">Repeat</keyword>
<keyword evidence="5 14" id="KW-0479">Metal-binding</keyword>
<dbReference type="PROSITE" id="PS50092">
    <property type="entry name" value="TSP1"/>
    <property type="match status" value="9"/>
</dbReference>
<feature type="disulfide bond" evidence="15">
    <location>
        <begin position="789"/>
        <end position="801"/>
    </location>
</feature>
<dbReference type="PRINTS" id="PR01857">
    <property type="entry name" value="ADAMTSFAMILY"/>
</dbReference>
<dbReference type="PANTHER" id="PTHR13723:SF278">
    <property type="entry name" value="ADAM METALLOPEPTIDASE WITH THROMBOSPONDIN TYPE 1 MOTIF A, ISOFORM B"/>
    <property type="match status" value="1"/>
</dbReference>
<keyword evidence="8" id="KW-0378">Hydrolase</keyword>
<feature type="binding site" evidence="14">
    <location>
        <position position="669"/>
    </location>
    <ligand>
        <name>Ca(2+)</name>
        <dbReference type="ChEBI" id="CHEBI:29108"/>
        <label>1</label>
    </ligand>
</feature>
<comment type="caution">
    <text evidence="16">Lacks conserved residue(s) required for the propagation of feature annotation.</text>
</comment>
<keyword evidence="9 14" id="KW-0862">Zinc</keyword>
<evidence type="ECO:0000256" key="6">
    <source>
        <dbReference type="ARBA" id="ARBA00022729"/>
    </source>
</evidence>
<name>A0A026VVE7_OOCBI</name>
<accession>A0A026VVE7</accession>
<feature type="disulfide bond" evidence="15">
    <location>
        <begin position="774"/>
        <end position="811"/>
    </location>
</feature>
<keyword evidence="4" id="KW-0645">Protease</keyword>
<keyword evidence="2" id="KW-0964">Secreted</keyword>
<keyword evidence="10" id="KW-0482">Metalloprotease</keyword>
<dbReference type="Pfam" id="PF08685">
    <property type="entry name" value="GON"/>
    <property type="match status" value="1"/>
</dbReference>
<dbReference type="GO" id="GO:0004222">
    <property type="term" value="F:metalloendopeptidase activity"/>
    <property type="evidence" value="ECO:0007669"/>
    <property type="project" value="InterPro"/>
</dbReference>
<dbReference type="FunFam" id="2.20.100.10:FF:000005">
    <property type="entry name" value="ADAM metallopeptidase with thrombospondin type 1 motif 9"/>
    <property type="match status" value="2"/>
</dbReference>
<feature type="disulfide bond" evidence="15">
    <location>
        <begin position="778"/>
        <end position="816"/>
    </location>
</feature>
<evidence type="ECO:0000256" key="12">
    <source>
        <dbReference type="ARBA" id="ARBA00023180"/>
    </source>
</evidence>
<evidence type="ECO:0000256" key="7">
    <source>
        <dbReference type="ARBA" id="ARBA00022737"/>
    </source>
</evidence>
<feature type="disulfide bond" evidence="15">
    <location>
        <begin position="712"/>
        <end position="747"/>
    </location>
</feature>
<dbReference type="PROSITE" id="PS50215">
    <property type="entry name" value="ADAM_MEPRO"/>
    <property type="match status" value="1"/>
</dbReference>
<dbReference type="InterPro" id="IPR050439">
    <property type="entry name" value="ADAMTS_ADAMTS-like"/>
</dbReference>
<evidence type="ECO:0000256" key="14">
    <source>
        <dbReference type="PIRSR" id="PIRSR613273-2"/>
    </source>
</evidence>
<dbReference type="GO" id="GO:0008270">
    <property type="term" value="F:zinc ion binding"/>
    <property type="evidence" value="ECO:0007669"/>
    <property type="project" value="InterPro"/>
</dbReference>
<dbReference type="GO" id="GO:0006508">
    <property type="term" value="P:proteolysis"/>
    <property type="evidence" value="ECO:0007669"/>
    <property type="project" value="UniProtKB-KW"/>
</dbReference>
<dbReference type="Gene3D" id="3.40.390.10">
    <property type="entry name" value="Collagenase (Catalytic Domain)"/>
    <property type="match status" value="1"/>
</dbReference>
<keyword evidence="19" id="KW-0401">Integrin</keyword>
<dbReference type="InterPro" id="IPR045371">
    <property type="entry name" value="ADAMTS_CR_3"/>
</dbReference>
<feature type="binding site" evidence="14">
    <location>
        <position position="666"/>
    </location>
    <ligand>
        <name>Ca(2+)</name>
        <dbReference type="ChEBI" id="CHEBI:29108"/>
        <label>1</label>
    </ligand>
</feature>
<evidence type="ECO:0000259" key="18">
    <source>
        <dbReference type="PROSITE" id="PS51046"/>
    </source>
</evidence>
<dbReference type="InterPro" id="IPR001590">
    <property type="entry name" value="Peptidase_M12B"/>
</dbReference>
<feature type="binding site" evidence="14">
    <location>
        <position position="552"/>
    </location>
    <ligand>
        <name>Ca(2+)</name>
        <dbReference type="ChEBI" id="CHEBI:29108"/>
        <label>1</label>
    </ligand>
</feature>
<feature type="binding site" evidence="14">
    <location>
        <position position="669"/>
    </location>
    <ligand>
        <name>Ca(2+)</name>
        <dbReference type="ChEBI" id="CHEBI:29108"/>
        <label>2</label>
    </ligand>
</feature>
<dbReference type="EMBL" id="KK107796">
    <property type="protein sequence ID" value="EZA47727.1"/>
    <property type="molecule type" value="Genomic_DNA"/>
</dbReference>
<dbReference type="GO" id="GO:0030198">
    <property type="term" value="P:extracellular matrix organization"/>
    <property type="evidence" value="ECO:0007669"/>
    <property type="project" value="InterPro"/>
</dbReference>
<feature type="active site" evidence="13 16">
    <location>
        <position position="606"/>
    </location>
</feature>
<evidence type="ECO:0000256" key="4">
    <source>
        <dbReference type="ARBA" id="ARBA00022670"/>
    </source>
</evidence>
<dbReference type="InterPro" id="IPR000884">
    <property type="entry name" value="TSP1_rpt"/>
</dbReference>
<feature type="disulfide bond" evidence="15">
    <location>
        <begin position="621"/>
        <end position="650"/>
    </location>
</feature>
<dbReference type="InterPro" id="IPR013273">
    <property type="entry name" value="ADAMTS/ADAMTS-like"/>
</dbReference>
<evidence type="ECO:0000256" key="8">
    <source>
        <dbReference type="ARBA" id="ARBA00022801"/>
    </source>
</evidence>
<dbReference type="GO" id="GO:0007229">
    <property type="term" value="P:integrin-mediated signaling pathway"/>
    <property type="evidence" value="ECO:0007669"/>
    <property type="project" value="UniProtKB-KW"/>
</dbReference>
<dbReference type="MEROPS" id="M12.021"/>
<feature type="disulfide bond" evidence="15">
    <location>
        <begin position="693"/>
        <end position="717"/>
    </location>
</feature>
<dbReference type="InterPro" id="IPR002870">
    <property type="entry name" value="Peptidase_M12B_N"/>
</dbReference>
<dbReference type="Gene3D" id="3.40.1620.60">
    <property type="match status" value="2"/>
</dbReference>
<dbReference type="InterPro" id="IPR024079">
    <property type="entry name" value="MetalloPept_cat_dom_sf"/>
</dbReference>
<dbReference type="Gene3D" id="2.60.120.830">
    <property type="match status" value="1"/>
</dbReference>
<dbReference type="Pfam" id="PF19030">
    <property type="entry name" value="TSP1_ADAMTS"/>
    <property type="match status" value="9"/>
</dbReference>
<feature type="binding site" evidence="14 16">
    <location>
        <position position="609"/>
    </location>
    <ligand>
        <name>Zn(2+)</name>
        <dbReference type="ChEBI" id="CHEBI:29105"/>
        <note>catalytic</note>
    </ligand>
</feature>
<keyword evidence="14" id="KW-0106">Calcium</keyword>
<dbReference type="FunFam" id="2.20.100.10:FF:000006">
    <property type="entry name" value="A disintegrin and metalloproteinase with thrombospondin motifs 1"/>
    <property type="match status" value="1"/>
</dbReference>
<comment type="cofactor">
    <cofactor evidence="14">
        <name>Zn(2+)</name>
        <dbReference type="ChEBI" id="CHEBI:29105"/>
    </cofactor>
    <text evidence="14">Binds 1 zinc ion per subunit.</text>
</comment>
<dbReference type="PANTHER" id="PTHR13723">
    <property type="entry name" value="ADAMTS A DISINTEGRIN AND METALLOPROTEASE WITH THROMBOSPONDIN MOTIFS PROTEASE"/>
    <property type="match status" value="1"/>
</dbReference>
<feature type="disulfide bond" evidence="15">
    <location>
        <begin position="563"/>
        <end position="571"/>
    </location>
</feature>
<dbReference type="GO" id="GO:0031012">
    <property type="term" value="C:extracellular matrix"/>
    <property type="evidence" value="ECO:0007669"/>
    <property type="project" value="TreeGrafter"/>
</dbReference>
<evidence type="ECO:0000256" key="1">
    <source>
        <dbReference type="ARBA" id="ARBA00004498"/>
    </source>
</evidence>
<dbReference type="Pfam" id="PF01562">
    <property type="entry name" value="Pep_M12B_propep"/>
    <property type="match status" value="1"/>
</dbReference>
<dbReference type="SUPFAM" id="SSF55486">
    <property type="entry name" value="Metalloproteases ('zincins'), catalytic domain"/>
    <property type="match status" value="1"/>
</dbReference>
<proteinExistence type="predicted"/>
<dbReference type="Pfam" id="PF17771">
    <property type="entry name" value="ADAMTS_CR_2"/>
    <property type="match status" value="1"/>
</dbReference>
<feature type="binding site" evidence="14 16">
    <location>
        <position position="605"/>
    </location>
    <ligand>
        <name>Zn(2+)</name>
        <dbReference type="ChEBI" id="CHEBI:29105"/>
        <note>catalytic</note>
    </ligand>
</feature>
<organism evidence="19 20">
    <name type="scientific">Ooceraea biroi</name>
    <name type="common">Clonal raider ant</name>
    <name type="synonym">Cerapachys biroi</name>
    <dbReference type="NCBI Taxonomy" id="2015173"/>
    <lineage>
        <taxon>Eukaryota</taxon>
        <taxon>Metazoa</taxon>
        <taxon>Ecdysozoa</taxon>
        <taxon>Arthropoda</taxon>
        <taxon>Hexapoda</taxon>
        <taxon>Insecta</taxon>
        <taxon>Pterygota</taxon>
        <taxon>Neoptera</taxon>
        <taxon>Endopterygota</taxon>
        <taxon>Hymenoptera</taxon>
        <taxon>Apocrita</taxon>
        <taxon>Aculeata</taxon>
        <taxon>Formicoidea</taxon>
        <taxon>Formicidae</taxon>
        <taxon>Dorylinae</taxon>
        <taxon>Ooceraea</taxon>
    </lineage>
</organism>
<dbReference type="Proteomes" id="UP000053097">
    <property type="component" value="Unassembled WGS sequence"/>
</dbReference>
<feature type="disulfide bond" evidence="15">
    <location>
        <begin position="583"/>
        <end position="666"/>
    </location>
</feature>
<keyword evidence="20" id="KW-1185">Reference proteome</keyword>
<dbReference type="Pfam" id="PF00090">
    <property type="entry name" value="TSP_1"/>
    <property type="match status" value="1"/>
</dbReference>
<feature type="domain" description="GON" evidence="18">
    <location>
        <begin position="1691"/>
        <end position="1893"/>
    </location>
</feature>
<evidence type="ECO:0000256" key="15">
    <source>
        <dbReference type="PIRSR" id="PIRSR613273-3"/>
    </source>
</evidence>
<evidence type="ECO:0000313" key="20">
    <source>
        <dbReference type="Proteomes" id="UP000053097"/>
    </source>
</evidence>
<evidence type="ECO:0000259" key="17">
    <source>
        <dbReference type="PROSITE" id="PS50215"/>
    </source>
</evidence>
<evidence type="ECO:0000256" key="13">
    <source>
        <dbReference type="PIRSR" id="PIRSR613273-1"/>
    </source>
</evidence>
<dbReference type="Pfam" id="PF01421">
    <property type="entry name" value="Reprolysin"/>
    <property type="match status" value="1"/>
</dbReference>
<dbReference type="Pfam" id="PF05986">
    <property type="entry name" value="ADAMTS_spacer1"/>
    <property type="match status" value="1"/>
</dbReference>
<dbReference type="PROSITE" id="PS51046">
    <property type="entry name" value="GON"/>
    <property type="match status" value="1"/>
</dbReference>
<dbReference type="SUPFAM" id="SSF82895">
    <property type="entry name" value="TSP-1 type 1 repeat"/>
    <property type="match status" value="9"/>
</dbReference>
<comment type="subcellular location">
    <subcellularLocation>
        <location evidence="1">Secreted</location>
        <location evidence="1">Extracellular space</location>
        <location evidence="1">Extracellular matrix</location>
    </subcellularLocation>
</comment>
<keyword evidence="6" id="KW-0732">Signal</keyword>
<feature type="domain" description="Peptidase M12B" evidence="17">
    <location>
        <begin position="457"/>
        <end position="671"/>
    </location>
</feature>
<keyword evidence="11 15" id="KW-1015">Disulfide bond</keyword>
<evidence type="ECO:0000313" key="19">
    <source>
        <dbReference type="EMBL" id="EZA47727.1"/>
    </source>
</evidence>
<evidence type="ECO:0000256" key="16">
    <source>
        <dbReference type="PROSITE-ProRule" id="PRU00276"/>
    </source>
</evidence>
<dbReference type="OMA" id="DNDFQFA"/>
<dbReference type="InterPro" id="IPR036383">
    <property type="entry name" value="TSP1_rpt_sf"/>
</dbReference>
<gene>
    <name evidence="19" type="ORF">X777_15475</name>
</gene>
<dbReference type="InterPro" id="IPR010294">
    <property type="entry name" value="ADAMTS_spacer1"/>
</dbReference>
<dbReference type="InterPro" id="IPR012314">
    <property type="entry name" value="Pept_M12B_GON-ADAMTSs"/>
</dbReference>
<sequence>MSRISNRVATIGAALAIALLVILLVILWSDVRNVNGIEDFRQIPNDSSTNRIVNETWRKQADDLRRATATHLLSTYQSNQRNFTNDGLVFFLTNSIRLINDGGRRESLSDVSAAKIVAAQMFMRKKWSGGNENEALLYVTQRYMLFEEPKNTKKYNNISSIDVLPSAKGNLEYIKPLKISQNQYEDPPESFSTAERHHSGHFRHASAEVWDPHPQYEFTAFGKRFRLRLAHDASFVSPGIKVTHTSENITSREHTGHQLGCFYSGSVDGDPSSAVSVSLCHGMTGHMKTSIGNYFIKPTEHWREGDEDSLGSSLEHAIYHVPTTTSNFNDDTNVNILEDEVKNRNCGVTDYDLDDTTLLVDDNFSHKIDVRKHLRERRSLTRKTASLERFLREKEEKHKRFTKQSEHSQYFFQKDDYDDRYHSMERERSYQEYSQDSEMDSDPFLTWRPRRALPREYFIEIMVVADAKMVKYHGSGLVSYILVLMSTVSRIYKDHSIGNPVSIAVMKIVQTDEIFGTKQSGSDGIAAALMLKQFCQWQKNNNPDEPSPEHHDAALLLTRENLCHNPDQKRCDTLGLAELGRMCSPGASCAIVQDNGLAAAFTIAHEIGHVLNMPHDDDPKCRSFRNRTGVHNVMSRMLDDNTFPWEWSRCSRHYVTEFFESGYANCLLDEPSKTMERQAGRLPGEDYSKDKQCELVFGQGSRICSLKEKDVCKTLWCTVPQWNHHQRCHTQHTPWADGTPCAPQKWCHRGECVSRRNLEPVHGQWGEWGRYGECSRTCGGGVKKKYRECDKPAPMNGGNYCIGERVKYRSCGIRECPPDSPDFREQQCAKFDNNNFNIQNLTRDVKWHAKYNKIEPEELCKLYCRVESNQYYMLRDKVIDGTPCGPDIFDICVNGQCKPAGCDHVLNSTAKLDICGVCRGDNSTCQRIASSYNSSVYGYTRVAKIPAGSSNIDIRQHGWLGAYNDSNYLAIRIGEDGEYILNGNFMVMHRKVIVHPGVTIEYSGPEPVVERLNSSRSIAIDLILEVLSVGKIDPPQIVYEYTIPKRILDSHTWVLTNWSICNRVCQGMMYREAECRNIERKNLVLNDYCQAEEKPRGESRMCNTHCTLQWQISSVSECSSLCGPGTRNITLQCVQILLDSSHAPRSISEHACLHVEKPSEIQSCVGPCNDVHWSYSEWTACSVSCGSGVQTRSAICVDSNERQVRDENCAGQEKHFNNICVKKACPKWDLGDWTPCSTTCGVGERHRTSWCQIENHVVVDTYCRNIPIETTEICDAGPCHQWHAGDWSPCSVTCGKGTSRRKVVCKSVDGATSNECSISEKPENTTLCTLAPCPSVVSLPPITYSSNSPRGNPSQQDNEIDNSITSHFDYKWHVGSYGDCSKKCDAGYKTRLVKCVSLKTGMIESDHYCDSNKRPMASSTCNQHPCPTWRTSNWSECDVECGHGYQYRQIRCQNHRGEIVSNKECVDEQPKDVRRCQKESCRSNPKSSKENNFSNIIRRWKMSTWTPLAPNQNILQCSKSCGTGIQTRRVECMMRRGTHGPEVPVKDEQCSRLKLRKPKTQRLCQRIACGYIWQEGIWSECSMMCGKGIQRRAVTCHRVNHYGWIDPTPTEGCPMDQKPVGVQTCTLRECHYQYYWTAGPWRKCSHFCGRKGRQIRKLYCHDITGRKVARRHCSLKFKPQRKRKCNQRRCGPISCLEIQKRLKFSMDGEYPLLIGGRNMSIYCHRMAGTEPLEYLTLPAGDNENYAEIYDKRLNNPYTCPFNGQRNDSCDCVSEVDKSFSGKTMFKRVRIDPVRLYIIANDYTFSRTKGKKRVEYGTAGDCYSLTHCPQGRFSIDLGGTALRLSSEVTWISDPEASNAFVVLNQTVSNLKKKNLIYFFKIHRTFTNILTIIFQKQKKTSDKNRNNHKSR</sequence>
<evidence type="ECO:0000256" key="11">
    <source>
        <dbReference type="ARBA" id="ARBA00023157"/>
    </source>
</evidence>
<feature type="disulfide bond" evidence="15">
    <location>
        <begin position="535"/>
        <end position="589"/>
    </location>
</feature>
<keyword evidence="12" id="KW-0325">Glycoprotein</keyword>
<dbReference type="Gene3D" id="2.20.100.10">
    <property type="entry name" value="Thrombospondin type-1 (TSP1) repeat"/>
    <property type="match status" value="9"/>
</dbReference>
<evidence type="ECO:0000256" key="3">
    <source>
        <dbReference type="ARBA" id="ARBA00022530"/>
    </source>
</evidence>
<feature type="binding site" evidence="14">
    <location>
        <position position="460"/>
    </location>
    <ligand>
        <name>Ca(2+)</name>
        <dbReference type="ChEBI" id="CHEBI:29108"/>
        <label>2</label>
    </ligand>
</feature>
<dbReference type="OrthoDB" id="5855429at2759"/>
<evidence type="ECO:0000256" key="2">
    <source>
        <dbReference type="ARBA" id="ARBA00022525"/>
    </source>
</evidence>
<dbReference type="CDD" id="cd04273">
    <property type="entry name" value="ZnMc_ADAMTS_like"/>
    <property type="match status" value="1"/>
</dbReference>
<evidence type="ECO:0000256" key="5">
    <source>
        <dbReference type="ARBA" id="ARBA00022723"/>
    </source>
</evidence>
<feature type="binding site" evidence="14">
    <location>
        <position position="460"/>
    </location>
    <ligand>
        <name>Ca(2+)</name>
        <dbReference type="ChEBI" id="CHEBI:29108"/>
        <label>1</label>
    </ligand>
</feature>
<protein>
    <submittedName>
        <fullName evidence="19">A disintegrin and metalloproteinase with thrombospondin motifs</fullName>
    </submittedName>
</protein>
<feature type="binding site" evidence="14 16">
    <location>
        <position position="615"/>
    </location>
    <ligand>
        <name>Zn(2+)</name>
        <dbReference type="ChEBI" id="CHEBI:29105"/>
        <note>catalytic</note>
    </ligand>
</feature>
<feature type="disulfide bond" evidence="15">
    <location>
        <begin position="704"/>
        <end position="728"/>
    </location>
</feature>
<feature type="disulfide bond" evidence="15">
    <location>
        <begin position="741"/>
        <end position="752"/>
    </location>
</feature>
<dbReference type="Pfam" id="PF19236">
    <property type="entry name" value="ADAMTS_CR_3"/>
    <property type="match status" value="1"/>
</dbReference>
<evidence type="ECO:0000256" key="10">
    <source>
        <dbReference type="ARBA" id="ARBA00023049"/>
    </source>
</evidence>
<reference evidence="19 20" key="1">
    <citation type="journal article" date="2014" name="Curr. Biol.">
        <title>The genome of the clonal raider ant Cerapachys biroi.</title>
        <authorList>
            <person name="Oxley P.R."/>
            <person name="Ji L."/>
            <person name="Fetter-Pruneda I."/>
            <person name="McKenzie S.K."/>
            <person name="Li C."/>
            <person name="Hu H."/>
            <person name="Zhang G."/>
            <person name="Kronauer D.J."/>
        </authorList>
    </citation>
    <scope>NUCLEOTIDE SEQUENCE [LARGE SCALE GENOMIC DNA]</scope>
</reference>
<dbReference type="InterPro" id="IPR041645">
    <property type="entry name" value="ADAMTS_CR_2"/>
</dbReference>
<dbReference type="SMART" id="SM00209">
    <property type="entry name" value="TSP1"/>
    <property type="match status" value="11"/>
</dbReference>
<keyword evidence="3" id="KW-0272">Extracellular matrix</keyword>
<evidence type="ECO:0000256" key="9">
    <source>
        <dbReference type="ARBA" id="ARBA00022833"/>
    </source>
</evidence>